<dbReference type="InterPro" id="IPR021255">
    <property type="entry name" value="DUF2807"/>
</dbReference>
<sequence>MLSAAPYTLHVATGCAADIRIRGLDRLDGMVDMRDIPSGLSLSAAAHDAWLTGDACGEDATIRVKTGTAVVVTAMNYDSLTIGWVDGPVAARQGRGTLRIDKATALIYRGSGPGDLTLDTLAGPALLALSGPGDITIGTARAPSFDLSQTGPGDLEIRHGTIDRLTFALSGSGDAFFDGVAHEAALQTGGPGDIRVREVRDALHSHSTGPGTITVVTPPPRLTHKLPQQSPHSPKKGARGKTALILPDGTVIDAHRMTKADGTVVDFDALRQMSARAIVSPRPSSSRSSSSQSSSSGSTGTEETPSPPGPPSPPERPSGTGAAHAPVPAVADEESEEESGLGSGIVLLVVLALALLRRRIVPPLIRWLHRISPTLGKRLEPALMAVAARPSKPEPSTQLPELLALTERLQRLDRRVGNVESCLTSREFHLHRQLEALDRQPG</sequence>
<evidence type="ECO:0000313" key="4">
    <source>
        <dbReference type="Proteomes" id="UP000321405"/>
    </source>
</evidence>
<comment type="caution">
    <text evidence="3">The sequence shown here is derived from an EMBL/GenBank/DDBJ whole genome shotgun (WGS) entry which is preliminary data.</text>
</comment>
<dbReference type="Pfam" id="PF10988">
    <property type="entry name" value="DUF2807"/>
    <property type="match status" value="1"/>
</dbReference>
<dbReference type="AlphaFoldDB" id="A0A511BQA2"/>
<reference evidence="3 4" key="1">
    <citation type="submission" date="2019-07" db="EMBL/GenBank/DDBJ databases">
        <title>Whole genome shotgun sequence of Swaminathania salitolerans NBRC 104436.</title>
        <authorList>
            <person name="Hosoyama A."/>
            <person name="Uohara A."/>
            <person name="Ohji S."/>
            <person name="Ichikawa N."/>
        </authorList>
    </citation>
    <scope>NUCLEOTIDE SEQUENCE [LARGE SCALE GENOMIC DNA]</scope>
    <source>
        <strain evidence="3 4">NBRC 104436</strain>
    </source>
</reference>
<keyword evidence="4" id="KW-1185">Reference proteome</keyword>
<evidence type="ECO:0000256" key="1">
    <source>
        <dbReference type="SAM" id="MobiDB-lite"/>
    </source>
</evidence>
<organism evidence="3 4">
    <name type="scientific">Swaminathania salitolerans</name>
    <dbReference type="NCBI Taxonomy" id="182838"/>
    <lineage>
        <taxon>Bacteria</taxon>
        <taxon>Pseudomonadati</taxon>
        <taxon>Pseudomonadota</taxon>
        <taxon>Alphaproteobacteria</taxon>
        <taxon>Acetobacterales</taxon>
        <taxon>Acetobacteraceae</taxon>
        <taxon>Swaminathania</taxon>
    </lineage>
</organism>
<feature type="region of interest" description="Disordered" evidence="1">
    <location>
        <begin position="204"/>
        <end position="243"/>
    </location>
</feature>
<feature type="domain" description="Putative auto-transporter adhesin head GIN" evidence="2">
    <location>
        <begin position="125"/>
        <end position="216"/>
    </location>
</feature>
<gene>
    <name evidence="3" type="ORF">SSA02_16080</name>
</gene>
<feature type="region of interest" description="Disordered" evidence="1">
    <location>
        <begin position="278"/>
        <end position="336"/>
    </location>
</feature>
<name>A0A511BQA2_9PROT</name>
<feature type="compositionally biased region" description="Pro residues" evidence="1">
    <location>
        <begin position="305"/>
        <end position="316"/>
    </location>
</feature>
<dbReference type="Proteomes" id="UP000321405">
    <property type="component" value="Unassembled WGS sequence"/>
</dbReference>
<accession>A0A511BQA2</accession>
<dbReference type="Gene3D" id="2.160.20.120">
    <property type="match status" value="1"/>
</dbReference>
<feature type="compositionally biased region" description="Low complexity" evidence="1">
    <location>
        <begin position="280"/>
        <end position="304"/>
    </location>
</feature>
<dbReference type="EMBL" id="BJVC01000003">
    <property type="protein sequence ID" value="GEL02445.1"/>
    <property type="molecule type" value="Genomic_DNA"/>
</dbReference>
<dbReference type="OrthoDB" id="7254270at2"/>
<dbReference type="RefSeq" id="WP_147093532.1">
    <property type="nucleotide sequence ID" value="NZ_BJVC01000003.1"/>
</dbReference>
<evidence type="ECO:0000259" key="2">
    <source>
        <dbReference type="Pfam" id="PF10988"/>
    </source>
</evidence>
<protein>
    <recommendedName>
        <fullName evidence="2">Putative auto-transporter adhesin head GIN domain-containing protein</fullName>
    </recommendedName>
</protein>
<evidence type="ECO:0000313" key="3">
    <source>
        <dbReference type="EMBL" id="GEL02445.1"/>
    </source>
</evidence>
<proteinExistence type="predicted"/>